<sequence length="72" mass="8644">MLRIFALCEWFIHNIRMRLDRRPLILGKLTLKEIDNANQNIIKLVQVISSSIEMETLWRKHPKYRNGNTHES</sequence>
<reference evidence="2" key="2">
    <citation type="submission" date="2019-11" db="UniProtKB">
        <authorList>
            <consortium name="WormBaseParasite"/>
        </authorList>
    </citation>
    <scope>IDENTIFICATION</scope>
    <source>
        <strain evidence="2">Puerto Rican</strain>
    </source>
</reference>
<name>A0A5K4F4X6_SCHMA</name>
<dbReference type="WBParaSite" id="Smp_318280.1">
    <property type="protein sequence ID" value="Smp_318280.1"/>
    <property type="gene ID" value="Smp_318280"/>
</dbReference>
<organism evidence="1 2">
    <name type="scientific">Schistosoma mansoni</name>
    <name type="common">Blood fluke</name>
    <dbReference type="NCBI Taxonomy" id="6183"/>
    <lineage>
        <taxon>Eukaryota</taxon>
        <taxon>Metazoa</taxon>
        <taxon>Spiralia</taxon>
        <taxon>Lophotrochozoa</taxon>
        <taxon>Platyhelminthes</taxon>
        <taxon>Trematoda</taxon>
        <taxon>Digenea</taxon>
        <taxon>Strigeidida</taxon>
        <taxon>Schistosomatoidea</taxon>
        <taxon>Schistosomatidae</taxon>
        <taxon>Schistosoma</taxon>
    </lineage>
</organism>
<proteinExistence type="predicted"/>
<reference evidence="1" key="1">
    <citation type="journal article" date="2012" name="PLoS Negl. Trop. Dis.">
        <title>A systematically improved high quality genome and transcriptome of the human blood fluke Schistosoma mansoni.</title>
        <authorList>
            <person name="Protasio A.V."/>
            <person name="Tsai I.J."/>
            <person name="Babbage A."/>
            <person name="Nichol S."/>
            <person name="Hunt M."/>
            <person name="Aslett M.A."/>
            <person name="De Silva N."/>
            <person name="Velarde G.S."/>
            <person name="Anderson T.J."/>
            <person name="Clark R.C."/>
            <person name="Davidson C."/>
            <person name="Dillon G.P."/>
            <person name="Holroyd N.E."/>
            <person name="LoVerde P.T."/>
            <person name="Lloyd C."/>
            <person name="McQuillan J."/>
            <person name="Oliveira G."/>
            <person name="Otto T.D."/>
            <person name="Parker-Manuel S.J."/>
            <person name="Quail M.A."/>
            <person name="Wilson R.A."/>
            <person name="Zerlotini A."/>
            <person name="Dunne D.W."/>
            <person name="Berriman M."/>
        </authorList>
    </citation>
    <scope>NUCLEOTIDE SEQUENCE [LARGE SCALE GENOMIC DNA]</scope>
    <source>
        <strain evidence="1">Puerto Rican</strain>
    </source>
</reference>
<keyword evidence="1" id="KW-1185">Reference proteome</keyword>
<dbReference type="AlphaFoldDB" id="A0A5K4F4X6"/>
<dbReference type="Proteomes" id="UP000008854">
    <property type="component" value="Unassembled WGS sequence"/>
</dbReference>
<accession>A0A5K4F4X6</accession>
<evidence type="ECO:0000313" key="2">
    <source>
        <dbReference type="WBParaSite" id="Smp_318280.1"/>
    </source>
</evidence>
<protein>
    <submittedName>
        <fullName evidence="2">Uncharacterized protein</fullName>
    </submittedName>
</protein>
<evidence type="ECO:0000313" key="1">
    <source>
        <dbReference type="Proteomes" id="UP000008854"/>
    </source>
</evidence>
<dbReference type="InParanoid" id="A0A5K4F4X6"/>